<evidence type="ECO:0000256" key="3">
    <source>
        <dbReference type="ARBA" id="ARBA00012085"/>
    </source>
</evidence>
<comment type="pathway">
    <text evidence="2">Amino-acid biosynthesis; L-cysteine biosynthesis; L-cysteine from L-homocysteine and L-serine: step 2/2.</text>
</comment>
<dbReference type="GO" id="GO:0005737">
    <property type="term" value="C:cytoplasm"/>
    <property type="evidence" value="ECO:0007669"/>
    <property type="project" value="TreeGrafter"/>
</dbReference>
<keyword evidence="5" id="KW-0198">Cysteine biosynthesis</keyword>
<dbReference type="Pfam" id="PF01053">
    <property type="entry name" value="Cys_Met_Meta_PP"/>
    <property type="match status" value="1"/>
</dbReference>
<evidence type="ECO:0000256" key="5">
    <source>
        <dbReference type="ARBA" id="ARBA00023192"/>
    </source>
</evidence>
<comment type="similarity">
    <text evidence="7">Belongs to the trans-sulfuration enzymes family.</text>
</comment>
<dbReference type="GO" id="GO:0019346">
    <property type="term" value="P:transsulfuration"/>
    <property type="evidence" value="ECO:0007669"/>
    <property type="project" value="InterPro"/>
</dbReference>
<organism evidence="8 9">
    <name type="scientific">Allacma fusca</name>
    <dbReference type="NCBI Taxonomy" id="39272"/>
    <lineage>
        <taxon>Eukaryota</taxon>
        <taxon>Metazoa</taxon>
        <taxon>Ecdysozoa</taxon>
        <taxon>Arthropoda</taxon>
        <taxon>Hexapoda</taxon>
        <taxon>Collembola</taxon>
        <taxon>Symphypleona</taxon>
        <taxon>Sminthuridae</taxon>
        <taxon>Allacma</taxon>
    </lineage>
</organism>
<keyword evidence="5" id="KW-0028">Amino-acid biosynthesis</keyword>
<sequence>SLGGAESMASVPSLMTHALIPDEMKIILGITDNLVRLSIGLESLPDLIRDLDQALNKNEISP</sequence>
<evidence type="ECO:0000256" key="4">
    <source>
        <dbReference type="ARBA" id="ARBA00022898"/>
    </source>
</evidence>
<dbReference type="GO" id="GO:0030170">
    <property type="term" value="F:pyridoxal phosphate binding"/>
    <property type="evidence" value="ECO:0007669"/>
    <property type="project" value="InterPro"/>
</dbReference>
<evidence type="ECO:0000313" key="9">
    <source>
        <dbReference type="Proteomes" id="UP000708208"/>
    </source>
</evidence>
<dbReference type="PANTHER" id="PTHR11808:SF15">
    <property type="entry name" value="CYSTATHIONINE GAMMA-LYASE"/>
    <property type="match status" value="1"/>
</dbReference>
<accession>A0A8J2PAR3</accession>
<proteinExistence type="inferred from homology"/>
<protein>
    <recommendedName>
        <fullName evidence="3">cystathionine gamma-lyase</fullName>
        <ecNumber evidence="3">4.4.1.1</ecNumber>
    </recommendedName>
    <alternativeName>
        <fullName evidence="6">Gamma-cystathionase</fullName>
    </alternativeName>
</protein>
<evidence type="ECO:0000313" key="8">
    <source>
        <dbReference type="EMBL" id="CAG7815622.1"/>
    </source>
</evidence>
<gene>
    <name evidence="8" type="ORF">AFUS01_LOCUS26289</name>
</gene>
<reference evidence="8" key="1">
    <citation type="submission" date="2021-06" db="EMBL/GenBank/DDBJ databases">
        <authorList>
            <person name="Hodson N. C."/>
            <person name="Mongue J. A."/>
            <person name="Jaron S. K."/>
        </authorList>
    </citation>
    <scope>NUCLEOTIDE SEQUENCE</scope>
</reference>
<dbReference type="OrthoDB" id="3512640at2759"/>
<evidence type="ECO:0000256" key="6">
    <source>
        <dbReference type="ARBA" id="ARBA00029853"/>
    </source>
</evidence>
<keyword evidence="9" id="KW-1185">Reference proteome</keyword>
<dbReference type="PANTHER" id="PTHR11808">
    <property type="entry name" value="TRANS-SULFURATION ENZYME FAMILY MEMBER"/>
    <property type="match status" value="1"/>
</dbReference>
<comment type="cofactor">
    <cofactor evidence="1 7">
        <name>pyridoxal 5'-phosphate</name>
        <dbReference type="ChEBI" id="CHEBI:597326"/>
    </cofactor>
</comment>
<dbReference type="InterPro" id="IPR000277">
    <property type="entry name" value="Cys/Met-Metab_PyrdxlP-dep_enz"/>
</dbReference>
<evidence type="ECO:0000256" key="2">
    <source>
        <dbReference type="ARBA" id="ARBA00005038"/>
    </source>
</evidence>
<evidence type="ECO:0000256" key="7">
    <source>
        <dbReference type="RuleBase" id="RU362118"/>
    </source>
</evidence>
<keyword evidence="4 7" id="KW-0663">Pyridoxal phosphate</keyword>
<evidence type="ECO:0000256" key="1">
    <source>
        <dbReference type="ARBA" id="ARBA00001933"/>
    </source>
</evidence>
<comment type="caution">
    <text evidence="8">The sequence shown here is derived from an EMBL/GenBank/DDBJ whole genome shotgun (WGS) entry which is preliminary data.</text>
</comment>
<dbReference type="GO" id="GO:0019343">
    <property type="term" value="P:cysteine biosynthetic process via cystathionine"/>
    <property type="evidence" value="ECO:0007669"/>
    <property type="project" value="TreeGrafter"/>
</dbReference>
<dbReference type="GO" id="GO:0004123">
    <property type="term" value="F:cystathionine gamma-lyase activity"/>
    <property type="evidence" value="ECO:0007669"/>
    <property type="project" value="TreeGrafter"/>
</dbReference>
<dbReference type="Proteomes" id="UP000708208">
    <property type="component" value="Unassembled WGS sequence"/>
</dbReference>
<dbReference type="AlphaFoldDB" id="A0A8J2PAR3"/>
<dbReference type="EMBL" id="CAJVCH010348731">
    <property type="protein sequence ID" value="CAG7815622.1"/>
    <property type="molecule type" value="Genomic_DNA"/>
</dbReference>
<name>A0A8J2PAR3_9HEXA</name>
<feature type="non-terminal residue" evidence="8">
    <location>
        <position position="1"/>
    </location>
</feature>
<dbReference type="EC" id="4.4.1.1" evidence="3"/>